<reference evidence="2 3" key="1">
    <citation type="submission" date="2019-12" db="EMBL/GenBank/DDBJ databases">
        <title>Whole genome shotgun sequence of Streptomyces hygroscopicus subsp. glebosus NBRC 13786.</title>
        <authorList>
            <person name="Ichikawa N."/>
            <person name="Kimura A."/>
            <person name="Kitahashi Y."/>
            <person name="Komaki H."/>
            <person name="Tamura T."/>
        </authorList>
    </citation>
    <scope>NUCLEOTIDE SEQUENCE [LARGE SCALE GENOMIC DNA]</scope>
    <source>
        <strain evidence="2 3">NBRC 13786</strain>
    </source>
</reference>
<dbReference type="Proteomes" id="UP000430079">
    <property type="component" value="Unassembled WGS sequence"/>
</dbReference>
<evidence type="ECO:0000313" key="2">
    <source>
        <dbReference type="EMBL" id="GFE17883.1"/>
    </source>
</evidence>
<evidence type="ECO:0000313" key="3">
    <source>
        <dbReference type="Proteomes" id="UP000430079"/>
    </source>
</evidence>
<organism evidence="2 3">
    <name type="scientific">Streptomyces glebosus</name>
    <dbReference type="NCBI Taxonomy" id="249580"/>
    <lineage>
        <taxon>Bacteria</taxon>
        <taxon>Bacillati</taxon>
        <taxon>Actinomycetota</taxon>
        <taxon>Actinomycetes</taxon>
        <taxon>Kitasatosporales</taxon>
        <taxon>Streptomycetaceae</taxon>
        <taxon>Streptomyces</taxon>
    </lineage>
</organism>
<sequence length="61" mass="6237">MPVPTVRQALSQGGAAALDRPFPRYPLTLSGRSPRRPPPARAARREAGSAGLSVGAATIGT</sequence>
<keyword evidence="3" id="KW-1185">Reference proteome</keyword>
<gene>
    <name evidence="2" type="ORF">Sgleb_59300</name>
</gene>
<dbReference type="AlphaFoldDB" id="A0A640T251"/>
<accession>A0A640T251</accession>
<evidence type="ECO:0000256" key="1">
    <source>
        <dbReference type="SAM" id="MobiDB-lite"/>
    </source>
</evidence>
<proteinExistence type="predicted"/>
<feature type="region of interest" description="Disordered" evidence="1">
    <location>
        <begin position="1"/>
        <end position="61"/>
    </location>
</feature>
<protein>
    <submittedName>
        <fullName evidence="2">Uncharacterized protein</fullName>
    </submittedName>
</protein>
<comment type="caution">
    <text evidence="2">The sequence shown here is derived from an EMBL/GenBank/DDBJ whole genome shotgun (WGS) entry which is preliminary data.</text>
</comment>
<name>A0A640T251_9ACTN</name>
<dbReference type="EMBL" id="BLIO01000001">
    <property type="protein sequence ID" value="GFE17883.1"/>
    <property type="molecule type" value="Genomic_DNA"/>
</dbReference>